<comment type="caution">
    <text evidence="2">The sequence shown here is derived from an EMBL/GenBank/DDBJ whole genome shotgun (WGS) entry which is preliminary data.</text>
</comment>
<dbReference type="Pfam" id="PF13306">
    <property type="entry name" value="LRR_5"/>
    <property type="match status" value="3"/>
</dbReference>
<sequence>MRKSITKFLLTAVALCMALSAVAYDFEAGGIYYNITSEADKTVEVTFGNNSYSGDIAIPSTVSNGASTYTVTLIGSSAFESCEDITSIAMPEGVTGIGRTAFLFCSGLISVNIPKGVTEIGDYAFEGCERLTEINCLATVPPTCGKGCFSSVDKDKCTLNVPVGTEDAYKAAKGWKEFMYEDYFTVDGIRYAITSSELRTVEVIAGDNKYTGNIEIPATVSYGGTTYAVTSVGESAFEECVSLISINIPNSVVSIGENAFSWCISLSSVNIPSGVTRIENGTFFGCSSLTSTNIPEGVTSIGEDAFYLCTSLASITIPNSVTIIGDYAFSDCSSLTSINIPEGVTSIGEYAFDGCNALESVTINCETVGSYFSGIKSLKSVVLGDNVKTIEGGAFQNCSSLTSINIPDGVTSIESSTFSGCSSLTSITIPESVTSIGYSAFSYCSSLASVTLGNGLETIGSSAFSGCSSLASVTIPESVTSIGYSAFSGCSSLASATIPESVTSIGDFAFFGCSSLTEINSLATVPPVCSSWCFYEVDTKACILNVPEGTADAYKAADGWKDFTNIVETDFSGTEEIAADAAADVTVYAAAGRIVVENAAAGTPIAVYSADGMLIYSGVVSDAFTEIPAPAGKLYIVKCGNAVFKTVM</sequence>
<dbReference type="InterPro" id="IPR053139">
    <property type="entry name" value="Surface_bspA-like"/>
</dbReference>
<protein>
    <submittedName>
        <fullName evidence="2">Leucine-rich repeat protein</fullName>
    </submittedName>
</protein>
<reference evidence="2" key="2">
    <citation type="journal article" date="2021" name="PeerJ">
        <title>Extensive microbial diversity within the chicken gut microbiome revealed by metagenomics and culture.</title>
        <authorList>
            <person name="Gilroy R."/>
            <person name="Ravi A."/>
            <person name="Getino M."/>
            <person name="Pursley I."/>
            <person name="Horton D.L."/>
            <person name="Alikhan N.F."/>
            <person name="Baker D."/>
            <person name="Gharbi K."/>
            <person name="Hall N."/>
            <person name="Watson M."/>
            <person name="Adriaenssens E.M."/>
            <person name="Foster-Nyarko E."/>
            <person name="Jarju S."/>
            <person name="Secka A."/>
            <person name="Antonio M."/>
            <person name="Oren A."/>
            <person name="Chaudhuri R.R."/>
            <person name="La Ragione R."/>
            <person name="Hildebrand F."/>
            <person name="Pallen M.J."/>
        </authorList>
    </citation>
    <scope>NUCLEOTIDE SEQUENCE</scope>
    <source>
        <strain evidence="2">G3-4614</strain>
    </source>
</reference>
<keyword evidence="1" id="KW-0732">Signal</keyword>
<evidence type="ECO:0000313" key="3">
    <source>
        <dbReference type="Proteomes" id="UP000823636"/>
    </source>
</evidence>
<name>A0A9D9E2F3_9BACT</name>
<dbReference type="Proteomes" id="UP000823636">
    <property type="component" value="Unassembled WGS sequence"/>
</dbReference>
<feature type="signal peptide" evidence="1">
    <location>
        <begin position="1"/>
        <end position="23"/>
    </location>
</feature>
<dbReference type="PANTHER" id="PTHR45661:SF3">
    <property type="entry name" value="IG-LIKE DOMAIN-CONTAINING PROTEIN"/>
    <property type="match status" value="1"/>
</dbReference>
<proteinExistence type="predicted"/>
<dbReference type="InterPro" id="IPR026906">
    <property type="entry name" value="LRR_5"/>
</dbReference>
<dbReference type="Gene3D" id="3.80.10.10">
    <property type="entry name" value="Ribonuclease Inhibitor"/>
    <property type="match status" value="5"/>
</dbReference>
<dbReference type="AlphaFoldDB" id="A0A9D9E2F3"/>
<feature type="chain" id="PRO_5039024184" evidence="1">
    <location>
        <begin position="24"/>
        <end position="648"/>
    </location>
</feature>
<reference evidence="2" key="1">
    <citation type="submission" date="2020-10" db="EMBL/GenBank/DDBJ databases">
        <authorList>
            <person name="Gilroy R."/>
        </authorList>
    </citation>
    <scope>NUCLEOTIDE SEQUENCE</scope>
    <source>
        <strain evidence="2">G3-4614</strain>
    </source>
</reference>
<evidence type="ECO:0000313" key="2">
    <source>
        <dbReference type="EMBL" id="MBO8438332.1"/>
    </source>
</evidence>
<organism evidence="2 3">
    <name type="scientific">Candidatus Caccoplasma merdipullorum</name>
    <dbReference type="NCBI Taxonomy" id="2840718"/>
    <lineage>
        <taxon>Bacteria</taxon>
        <taxon>Pseudomonadati</taxon>
        <taxon>Bacteroidota</taxon>
        <taxon>Bacteroidia</taxon>
        <taxon>Bacteroidales</taxon>
        <taxon>Bacteroidaceae</taxon>
        <taxon>Bacteroidaceae incertae sedis</taxon>
        <taxon>Candidatus Caccoplasma</taxon>
    </lineage>
</organism>
<dbReference type="InterPro" id="IPR032675">
    <property type="entry name" value="LRR_dom_sf"/>
</dbReference>
<accession>A0A9D9E2F3</accession>
<dbReference type="SUPFAM" id="SSF52058">
    <property type="entry name" value="L domain-like"/>
    <property type="match status" value="1"/>
</dbReference>
<dbReference type="PANTHER" id="PTHR45661">
    <property type="entry name" value="SURFACE ANTIGEN"/>
    <property type="match status" value="1"/>
</dbReference>
<gene>
    <name evidence="2" type="ORF">IAC54_05470</name>
</gene>
<dbReference type="Gene3D" id="3.40.50.12480">
    <property type="match status" value="1"/>
</dbReference>
<evidence type="ECO:0000256" key="1">
    <source>
        <dbReference type="SAM" id="SignalP"/>
    </source>
</evidence>
<dbReference type="EMBL" id="JADIMW010000060">
    <property type="protein sequence ID" value="MBO8438332.1"/>
    <property type="molecule type" value="Genomic_DNA"/>
</dbReference>